<evidence type="ECO:0000313" key="2">
    <source>
        <dbReference type="EMBL" id="CAI9552048.1"/>
    </source>
</evidence>
<evidence type="ECO:0000313" key="3">
    <source>
        <dbReference type="Proteomes" id="UP001162483"/>
    </source>
</evidence>
<gene>
    <name evidence="2" type="ORF">SPARVUS_LOCUS3826313</name>
</gene>
<name>A0ABN9BX79_9NEOB</name>
<protein>
    <submittedName>
        <fullName evidence="2">Uncharacterized protein</fullName>
    </submittedName>
</protein>
<sequence>MTFLNFQISRRCLYVPTSQGPKHRSRMPASAGDGRGHCRGDIAAAKDKVSSAVNP</sequence>
<evidence type="ECO:0000256" key="1">
    <source>
        <dbReference type="SAM" id="MobiDB-lite"/>
    </source>
</evidence>
<proteinExistence type="predicted"/>
<dbReference type="Proteomes" id="UP001162483">
    <property type="component" value="Unassembled WGS sequence"/>
</dbReference>
<accession>A0ABN9BX79</accession>
<feature type="region of interest" description="Disordered" evidence="1">
    <location>
        <begin position="17"/>
        <end position="39"/>
    </location>
</feature>
<comment type="caution">
    <text evidence="2">The sequence shown here is derived from an EMBL/GenBank/DDBJ whole genome shotgun (WGS) entry which is preliminary data.</text>
</comment>
<keyword evidence="3" id="KW-1185">Reference proteome</keyword>
<organism evidence="2 3">
    <name type="scientific">Staurois parvus</name>
    <dbReference type="NCBI Taxonomy" id="386267"/>
    <lineage>
        <taxon>Eukaryota</taxon>
        <taxon>Metazoa</taxon>
        <taxon>Chordata</taxon>
        <taxon>Craniata</taxon>
        <taxon>Vertebrata</taxon>
        <taxon>Euteleostomi</taxon>
        <taxon>Amphibia</taxon>
        <taxon>Batrachia</taxon>
        <taxon>Anura</taxon>
        <taxon>Neobatrachia</taxon>
        <taxon>Ranoidea</taxon>
        <taxon>Ranidae</taxon>
        <taxon>Staurois</taxon>
    </lineage>
</organism>
<reference evidence="2" key="1">
    <citation type="submission" date="2023-05" db="EMBL/GenBank/DDBJ databases">
        <authorList>
            <person name="Stuckert A."/>
        </authorList>
    </citation>
    <scope>NUCLEOTIDE SEQUENCE</scope>
</reference>
<dbReference type="EMBL" id="CATNWA010006418">
    <property type="protein sequence ID" value="CAI9552048.1"/>
    <property type="molecule type" value="Genomic_DNA"/>
</dbReference>